<evidence type="ECO:0000313" key="6">
    <source>
        <dbReference type="Proteomes" id="UP000235392"/>
    </source>
</evidence>
<feature type="compositionally biased region" description="Polar residues" evidence="1">
    <location>
        <begin position="121"/>
        <end position="133"/>
    </location>
</feature>
<protein>
    <submittedName>
        <fullName evidence="3">Uncharacterized protein</fullName>
    </submittedName>
</protein>
<evidence type="ECO:0000313" key="3">
    <source>
        <dbReference type="EMBL" id="PLW49847.1"/>
    </source>
</evidence>
<dbReference type="Proteomes" id="UP000235392">
    <property type="component" value="Unassembled WGS sequence"/>
</dbReference>
<feature type="compositionally biased region" description="Basic and acidic residues" evidence="1">
    <location>
        <begin position="111"/>
        <end position="120"/>
    </location>
</feature>
<name>A0A2N5VIL7_9BASI</name>
<evidence type="ECO:0000313" key="4">
    <source>
        <dbReference type="EMBL" id="PLW57816.1"/>
    </source>
</evidence>
<keyword evidence="5" id="KW-1185">Reference proteome</keyword>
<sequence length="133" mass="15409">MHCHTLVYLLWLLLSLVSAQPKAFPEPKDFSEASAFPEPKSFWDPKVGVIHKEGCTNKNPTYWPVYVERRCKHWNCFAKIKHGERWYYCKNCYAKGQTYWCEADSCPKHGGEPEGAKSFEETITQMRPGSSTE</sequence>
<feature type="signal peptide" evidence="2">
    <location>
        <begin position="1"/>
        <end position="19"/>
    </location>
</feature>
<comment type="caution">
    <text evidence="3">The sequence shown here is derived from an EMBL/GenBank/DDBJ whole genome shotgun (WGS) entry which is preliminary data.</text>
</comment>
<proteinExistence type="predicted"/>
<evidence type="ECO:0000313" key="5">
    <source>
        <dbReference type="Proteomes" id="UP000235388"/>
    </source>
</evidence>
<dbReference type="OrthoDB" id="8922241at2759"/>
<accession>A0A2N5VIL7</accession>
<feature type="chain" id="PRO_5015084025" evidence="2">
    <location>
        <begin position="20"/>
        <end position="133"/>
    </location>
</feature>
<gene>
    <name evidence="4" type="ORF">PCANC_00921</name>
    <name evidence="3" type="ORF">PCASD_01521</name>
</gene>
<feature type="region of interest" description="Disordered" evidence="1">
    <location>
        <begin position="111"/>
        <end position="133"/>
    </location>
</feature>
<dbReference type="EMBL" id="PGCI01000014">
    <property type="protein sequence ID" value="PLW49847.1"/>
    <property type="molecule type" value="Genomic_DNA"/>
</dbReference>
<dbReference type="AlphaFoldDB" id="A0A2N5VIL7"/>
<dbReference type="EMBL" id="PGCJ01000007">
    <property type="protein sequence ID" value="PLW57816.1"/>
    <property type="molecule type" value="Genomic_DNA"/>
</dbReference>
<reference evidence="5 6" key="1">
    <citation type="submission" date="2017-11" db="EMBL/GenBank/DDBJ databases">
        <title>De novo assembly and phasing of dikaryotic genomes from two isolates of Puccinia coronata f. sp. avenae, the causal agent of oat crown rust.</title>
        <authorList>
            <person name="Miller M.E."/>
            <person name="Zhang Y."/>
            <person name="Omidvar V."/>
            <person name="Sperschneider J."/>
            <person name="Schwessinger B."/>
            <person name="Raley C."/>
            <person name="Palmer J.M."/>
            <person name="Garnica D."/>
            <person name="Upadhyaya N."/>
            <person name="Rathjen J."/>
            <person name="Taylor J.M."/>
            <person name="Park R.F."/>
            <person name="Dodds P.N."/>
            <person name="Hirsch C.D."/>
            <person name="Kianian S.F."/>
            <person name="Figueroa M."/>
        </authorList>
    </citation>
    <scope>NUCLEOTIDE SEQUENCE [LARGE SCALE GENOMIC DNA]</scope>
    <source>
        <strain evidence="4">12NC29</strain>
        <strain evidence="3">12SD80</strain>
    </source>
</reference>
<evidence type="ECO:0000256" key="2">
    <source>
        <dbReference type="SAM" id="SignalP"/>
    </source>
</evidence>
<organism evidence="3 6">
    <name type="scientific">Puccinia coronata f. sp. avenae</name>
    <dbReference type="NCBI Taxonomy" id="200324"/>
    <lineage>
        <taxon>Eukaryota</taxon>
        <taxon>Fungi</taxon>
        <taxon>Dikarya</taxon>
        <taxon>Basidiomycota</taxon>
        <taxon>Pucciniomycotina</taxon>
        <taxon>Pucciniomycetes</taxon>
        <taxon>Pucciniales</taxon>
        <taxon>Pucciniaceae</taxon>
        <taxon>Puccinia</taxon>
    </lineage>
</organism>
<keyword evidence="2" id="KW-0732">Signal</keyword>
<evidence type="ECO:0000256" key="1">
    <source>
        <dbReference type="SAM" id="MobiDB-lite"/>
    </source>
</evidence>
<dbReference type="Proteomes" id="UP000235388">
    <property type="component" value="Unassembled WGS sequence"/>
</dbReference>